<evidence type="ECO:0000313" key="4">
    <source>
        <dbReference type="Proteomes" id="UP000593571"/>
    </source>
</evidence>
<name>A0A7J8EJW8_ROUAE</name>
<proteinExistence type="predicted"/>
<accession>A0A7J8EJW8</accession>
<gene>
    <name evidence="3" type="ORF">HJG63_012522</name>
</gene>
<feature type="signal peptide" evidence="2">
    <location>
        <begin position="1"/>
        <end position="25"/>
    </location>
</feature>
<evidence type="ECO:0000256" key="1">
    <source>
        <dbReference type="SAM" id="Phobius"/>
    </source>
</evidence>
<reference evidence="3 4" key="1">
    <citation type="journal article" date="2020" name="Nature">
        <title>Six reference-quality genomes reveal evolution of bat adaptations.</title>
        <authorList>
            <person name="Jebb D."/>
            <person name="Huang Z."/>
            <person name="Pippel M."/>
            <person name="Hughes G.M."/>
            <person name="Lavrichenko K."/>
            <person name="Devanna P."/>
            <person name="Winkler S."/>
            <person name="Jermiin L.S."/>
            <person name="Skirmuntt E.C."/>
            <person name="Katzourakis A."/>
            <person name="Burkitt-Gray L."/>
            <person name="Ray D.A."/>
            <person name="Sullivan K.A.M."/>
            <person name="Roscito J.G."/>
            <person name="Kirilenko B.M."/>
            <person name="Davalos L.M."/>
            <person name="Corthals A.P."/>
            <person name="Power M.L."/>
            <person name="Jones G."/>
            <person name="Ransome R.D."/>
            <person name="Dechmann D.K.N."/>
            <person name="Locatelli A.G."/>
            <person name="Puechmaille S.J."/>
            <person name="Fedrigo O."/>
            <person name="Jarvis E.D."/>
            <person name="Hiller M."/>
            <person name="Vernes S.C."/>
            <person name="Myers E.W."/>
            <person name="Teeling E.C."/>
        </authorList>
    </citation>
    <scope>NUCLEOTIDE SEQUENCE [LARGE SCALE GENOMIC DNA]</scope>
    <source>
        <strain evidence="3">MRouAeg1</strain>
        <tissue evidence="3">Muscle</tissue>
    </source>
</reference>
<sequence>MGVLLLPFQLGCLLFLSCLIAVAKTSNTVFKRCDENGNPCLVPDLLENTFSLSPLSMMLAVGLSYMTFIMLRYIPSIFTLLRVFFIINGCWALLNAFSASIDMIIWFLFFNLLMWCITLIDLQILN</sequence>
<organism evidence="3 4">
    <name type="scientific">Rousettus aegyptiacus</name>
    <name type="common">Egyptian fruit bat</name>
    <name type="synonym">Pteropus aegyptiacus</name>
    <dbReference type="NCBI Taxonomy" id="9407"/>
    <lineage>
        <taxon>Eukaryota</taxon>
        <taxon>Metazoa</taxon>
        <taxon>Chordata</taxon>
        <taxon>Craniata</taxon>
        <taxon>Vertebrata</taxon>
        <taxon>Euteleostomi</taxon>
        <taxon>Mammalia</taxon>
        <taxon>Eutheria</taxon>
        <taxon>Laurasiatheria</taxon>
        <taxon>Chiroptera</taxon>
        <taxon>Yinpterochiroptera</taxon>
        <taxon>Pteropodoidea</taxon>
        <taxon>Pteropodidae</taxon>
        <taxon>Rousettinae</taxon>
        <taxon>Rousettus</taxon>
    </lineage>
</organism>
<keyword evidence="4" id="KW-1185">Reference proteome</keyword>
<keyword evidence="1" id="KW-1133">Transmembrane helix</keyword>
<protein>
    <submittedName>
        <fullName evidence="3">Uncharacterized protein</fullName>
    </submittedName>
</protein>
<feature type="transmembrane region" description="Helical" evidence="1">
    <location>
        <begin position="78"/>
        <end position="97"/>
    </location>
</feature>
<keyword evidence="1" id="KW-0812">Transmembrane</keyword>
<feature type="transmembrane region" description="Helical" evidence="1">
    <location>
        <begin position="103"/>
        <end position="125"/>
    </location>
</feature>
<comment type="caution">
    <text evidence="3">The sequence shown here is derived from an EMBL/GenBank/DDBJ whole genome shotgun (WGS) entry which is preliminary data.</text>
</comment>
<dbReference type="AlphaFoldDB" id="A0A7J8EJW8"/>
<evidence type="ECO:0000256" key="2">
    <source>
        <dbReference type="SAM" id="SignalP"/>
    </source>
</evidence>
<dbReference type="EMBL" id="JACASE010000009">
    <property type="protein sequence ID" value="KAF6435797.1"/>
    <property type="molecule type" value="Genomic_DNA"/>
</dbReference>
<dbReference type="Proteomes" id="UP000593571">
    <property type="component" value="Unassembled WGS sequence"/>
</dbReference>
<keyword evidence="2" id="KW-0732">Signal</keyword>
<feature type="chain" id="PRO_5029614312" evidence="2">
    <location>
        <begin position="26"/>
        <end position="126"/>
    </location>
</feature>
<keyword evidence="1" id="KW-0472">Membrane</keyword>
<evidence type="ECO:0000313" key="3">
    <source>
        <dbReference type="EMBL" id="KAF6435797.1"/>
    </source>
</evidence>
<feature type="transmembrane region" description="Helical" evidence="1">
    <location>
        <begin position="49"/>
        <end position="71"/>
    </location>
</feature>